<dbReference type="RefSeq" id="WP_376940607.1">
    <property type="nucleotide sequence ID" value="NZ_JBHMBC010000018.1"/>
</dbReference>
<dbReference type="PANTHER" id="PTHR46696:SF1">
    <property type="entry name" value="CYTOCHROME P450 YJIB-RELATED"/>
    <property type="match status" value="1"/>
</dbReference>
<dbReference type="Gene3D" id="1.10.630.10">
    <property type="entry name" value="Cytochrome P450"/>
    <property type="match status" value="1"/>
</dbReference>
<dbReference type="EMBL" id="JBHMBC010000018">
    <property type="protein sequence ID" value="MFB9820268.1"/>
    <property type="molecule type" value="Genomic_DNA"/>
</dbReference>
<dbReference type="PRINTS" id="PR00359">
    <property type="entry name" value="BP450"/>
</dbReference>
<keyword evidence="2" id="KW-0503">Monooxygenase</keyword>
<dbReference type="CDD" id="cd11030">
    <property type="entry name" value="CYP105-like"/>
    <property type="match status" value="1"/>
</dbReference>
<dbReference type="InterPro" id="IPR002397">
    <property type="entry name" value="Cyt_P450_B"/>
</dbReference>
<dbReference type="Pfam" id="PF00067">
    <property type="entry name" value="p450"/>
    <property type="match status" value="1"/>
</dbReference>
<proteinExistence type="inferred from homology"/>
<dbReference type="EC" id="1.14.-.-" evidence="3"/>
<keyword evidence="2" id="KW-0479">Metal-binding</keyword>
<evidence type="ECO:0000313" key="3">
    <source>
        <dbReference type="EMBL" id="MFB9820268.1"/>
    </source>
</evidence>
<sequence length="376" mass="42228">MAEVRKIEPISKVQLWDGSTAWLATRYADIKQLLNDRALSSDTLRPGFPQSSETAASFRKGQRVFARMDPPQHDVHRLMLTADFMIRRVRGYRPYLDAMIDEVFEGMEKSGGPVDLVQTLALPVPSRVITKLLDLPPEDSDFFLDRVQKAMSLDSTPEESQQAGADTLAYFARVIEERWDSDADDLISRLVRGRVRTGELTPEELQHMLHLILVGGFDTTANMIALGTLLFLENPDQIKKLRENPDLAPAAVEELLRYLSVAHHVAYRQAAEDTSIGGIDIRAGEGVIAPIMAANHDPEAFPDPEKFDITRDARGHLAFGYGVHQCLGQPLARVELQAVFAKIFDRFPNLRLVEKVENLEFHNSIIYGVESVLVDW</sequence>
<dbReference type="PANTHER" id="PTHR46696">
    <property type="entry name" value="P450, PUTATIVE (EUROFUNG)-RELATED"/>
    <property type="match status" value="1"/>
</dbReference>
<evidence type="ECO:0000313" key="4">
    <source>
        <dbReference type="Proteomes" id="UP001589702"/>
    </source>
</evidence>
<keyword evidence="2" id="KW-0408">Iron</keyword>
<dbReference type="InterPro" id="IPR036396">
    <property type="entry name" value="Cyt_P450_sf"/>
</dbReference>
<comment type="caution">
    <text evidence="3">The sequence shown here is derived from an EMBL/GenBank/DDBJ whole genome shotgun (WGS) entry which is preliminary data.</text>
</comment>
<dbReference type="PRINTS" id="PR00385">
    <property type="entry name" value="P450"/>
</dbReference>
<evidence type="ECO:0000256" key="1">
    <source>
        <dbReference type="ARBA" id="ARBA00010617"/>
    </source>
</evidence>
<comment type="similarity">
    <text evidence="1 2">Belongs to the cytochrome P450 family.</text>
</comment>
<keyword evidence="2" id="KW-0349">Heme</keyword>
<reference evidence="3 4" key="1">
    <citation type="submission" date="2024-09" db="EMBL/GenBank/DDBJ databases">
        <authorList>
            <person name="Sun Q."/>
            <person name="Mori K."/>
        </authorList>
    </citation>
    <scope>NUCLEOTIDE SEQUENCE [LARGE SCALE GENOMIC DNA]</scope>
    <source>
        <strain evidence="3 4">JCM 1334</strain>
    </source>
</reference>
<evidence type="ECO:0000256" key="2">
    <source>
        <dbReference type="RuleBase" id="RU000461"/>
    </source>
</evidence>
<accession>A0ABV5XZV4</accession>
<dbReference type="InterPro" id="IPR017972">
    <property type="entry name" value="Cyt_P450_CS"/>
</dbReference>
<dbReference type="GO" id="GO:0016491">
    <property type="term" value="F:oxidoreductase activity"/>
    <property type="evidence" value="ECO:0007669"/>
    <property type="project" value="UniProtKB-KW"/>
</dbReference>
<name>A0ABV5XZV4_ARTRM</name>
<dbReference type="Proteomes" id="UP001589702">
    <property type="component" value="Unassembled WGS sequence"/>
</dbReference>
<gene>
    <name evidence="3" type="ORF">ACFFP1_12270</name>
</gene>
<dbReference type="InterPro" id="IPR001128">
    <property type="entry name" value="Cyt_P450"/>
</dbReference>
<keyword evidence="2 3" id="KW-0560">Oxidoreductase</keyword>
<dbReference type="PROSITE" id="PS00086">
    <property type="entry name" value="CYTOCHROME_P450"/>
    <property type="match status" value="1"/>
</dbReference>
<dbReference type="SUPFAM" id="SSF48264">
    <property type="entry name" value="Cytochrome P450"/>
    <property type="match status" value="1"/>
</dbReference>
<organism evidence="3 4">
    <name type="scientific">Arthrobacter ramosus</name>
    <dbReference type="NCBI Taxonomy" id="1672"/>
    <lineage>
        <taxon>Bacteria</taxon>
        <taxon>Bacillati</taxon>
        <taxon>Actinomycetota</taxon>
        <taxon>Actinomycetes</taxon>
        <taxon>Micrococcales</taxon>
        <taxon>Micrococcaceae</taxon>
        <taxon>Arthrobacter</taxon>
    </lineage>
</organism>
<protein>
    <submittedName>
        <fullName evidence="3">Cytochrome P450</fullName>
        <ecNumber evidence="3">1.14.-.-</ecNumber>
    </submittedName>
</protein>
<keyword evidence="4" id="KW-1185">Reference proteome</keyword>